<name>A0AA87ZEJ1_FICCA</name>
<feature type="compositionally biased region" description="Polar residues" evidence="1">
    <location>
        <begin position="16"/>
        <end position="25"/>
    </location>
</feature>
<feature type="region of interest" description="Disordered" evidence="1">
    <location>
        <begin position="1"/>
        <end position="41"/>
    </location>
</feature>
<sequence length="167" mass="18452">MIENGSEGAAIGTRRSAASSDTTGRCVQPEPLGNRSESSENSQVTSTMYLWVAANLQTSITAEPTISPAHFTISTARFVPYQHNVRFEIERPIIHPPPVRRNDRPQKPSTLPHKTTASIRKAPSGRPRPCVPKTVKFFSKYSATEGKFQQHLGLVEDVLEGKVSQQR</sequence>
<gene>
    <name evidence="2" type="ORF">TIFTF001_003316</name>
</gene>
<organism evidence="2 3">
    <name type="scientific">Ficus carica</name>
    <name type="common">Common fig</name>
    <dbReference type="NCBI Taxonomy" id="3494"/>
    <lineage>
        <taxon>Eukaryota</taxon>
        <taxon>Viridiplantae</taxon>
        <taxon>Streptophyta</taxon>
        <taxon>Embryophyta</taxon>
        <taxon>Tracheophyta</taxon>
        <taxon>Spermatophyta</taxon>
        <taxon>Magnoliopsida</taxon>
        <taxon>eudicotyledons</taxon>
        <taxon>Gunneridae</taxon>
        <taxon>Pentapetalae</taxon>
        <taxon>rosids</taxon>
        <taxon>fabids</taxon>
        <taxon>Rosales</taxon>
        <taxon>Moraceae</taxon>
        <taxon>Ficeae</taxon>
        <taxon>Ficus</taxon>
    </lineage>
</organism>
<feature type="compositionally biased region" description="Polar residues" evidence="1">
    <location>
        <begin position="107"/>
        <end position="118"/>
    </location>
</feature>
<keyword evidence="3" id="KW-1185">Reference proteome</keyword>
<evidence type="ECO:0000313" key="2">
    <source>
        <dbReference type="EMBL" id="GMN31579.1"/>
    </source>
</evidence>
<dbReference type="Proteomes" id="UP001187192">
    <property type="component" value="Unassembled WGS sequence"/>
</dbReference>
<reference evidence="2" key="1">
    <citation type="submission" date="2023-07" db="EMBL/GenBank/DDBJ databases">
        <title>draft genome sequence of fig (Ficus carica).</title>
        <authorList>
            <person name="Takahashi T."/>
            <person name="Nishimura K."/>
        </authorList>
    </citation>
    <scope>NUCLEOTIDE SEQUENCE</scope>
</reference>
<protein>
    <submittedName>
        <fullName evidence="2">Uncharacterized protein</fullName>
    </submittedName>
</protein>
<feature type="region of interest" description="Disordered" evidence="1">
    <location>
        <begin position="95"/>
        <end position="130"/>
    </location>
</feature>
<evidence type="ECO:0000256" key="1">
    <source>
        <dbReference type="SAM" id="MobiDB-lite"/>
    </source>
</evidence>
<accession>A0AA87ZEJ1</accession>
<evidence type="ECO:0000313" key="3">
    <source>
        <dbReference type="Proteomes" id="UP001187192"/>
    </source>
</evidence>
<dbReference type="AlphaFoldDB" id="A0AA87ZEJ1"/>
<comment type="caution">
    <text evidence="2">The sequence shown here is derived from an EMBL/GenBank/DDBJ whole genome shotgun (WGS) entry which is preliminary data.</text>
</comment>
<dbReference type="EMBL" id="BTGU01000003">
    <property type="protein sequence ID" value="GMN31579.1"/>
    <property type="molecule type" value="Genomic_DNA"/>
</dbReference>
<proteinExistence type="predicted"/>